<evidence type="ECO:0000256" key="6">
    <source>
        <dbReference type="RuleBase" id="RU365090"/>
    </source>
</evidence>
<comment type="function">
    <text evidence="1 6">Catalyzes the insertion of molybdate into adenylated molybdopterin with the concomitant release of AMP.</text>
</comment>
<name>A0ABY8LBK4_9RHOB</name>
<organism evidence="8 9">
    <name type="scientific">Jannaschia ovalis</name>
    <dbReference type="NCBI Taxonomy" id="3038773"/>
    <lineage>
        <taxon>Bacteria</taxon>
        <taxon>Pseudomonadati</taxon>
        <taxon>Pseudomonadota</taxon>
        <taxon>Alphaproteobacteria</taxon>
        <taxon>Rhodobacterales</taxon>
        <taxon>Roseobacteraceae</taxon>
        <taxon>Jannaschia</taxon>
    </lineage>
</organism>
<dbReference type="Proteomes" id="UP001243420">
    <property type="component" value="Chromosome"/>
</dbReference>
<proteinExistence type="inferred from homology"/>
<comment type="pathway">
    <text evidence="2 6">Cofactor biosynthesis; molybdopterin biosynthesis.</text>
</comment>
<dbReference type="PANTHER" id="PTHR10192:SF5">
    <property type="entry name" value="GEPHYRIN"/>
    <property type="match status" value="1"/>
</dbReference>
<dbReference type="InterPro" id="IPR036425">
    <property type="entry name" value="MoaB/Mog-like_dom_sf"/>
</dbReference>
<dbReference type="SUPFAM" id="SSF53218">
    <property type="entry name" value="Molybdenum cofactor biosynthesis proteins"/>
    <property type="match status" value="1"/>
</dbReference>
<protein>
    <recommendedName>
        <fullName evidence="6">Molybdopterin molybdenumtransferase</fullName>
        <ecNumber evidence="6">2.10.1.1</ecNumber>
    </recommendedName>
</protein>
<dbReference type="InterPro" id="IPR036135">
    <property type="entry name" value="MoeA_linker/N_sf"/>
</dbReference>
<dbReference type="InterPro" id="IPR005111">
    <property type="entry name" value="MoeA_C_domain_IV"/>
</dbReference>
<dbReference type="Gene3D" id="2.170.190.11">
    <property type="entry name" value="Molybdopterin biosynthesis moea protein, domain 3"/>
    <property type="match status" value="1"/>
</dbReference>
<dbReference type="EMBL" id="CP122537">
    <property type="protein sequence ID" value="WGH78511.1"/>
    <property type="molecule type" value="Genomic_DNA"/>
</dbReference>
<dbReference type="InterPro" id="IPR036688">
    <property type="entry name" value="MoeA_C_domain_IV_sf"/>
</dbReference>
<dbReference type="SUPFAM" id="SSF63867">
    <property type="entry name" value="MoeA C-terminal domain-like"/>
    <property type="match status" value="1"/>
</dbReference>
<evidence type="ECO:0000313" key="9">
    <source>
        <dbReference type="Proteomes" id="UP001243420"/>
    </source>
</evidence>
<reference evidence="8 9" key="1">
    <citation type="submission" date="2023-04" db="EMBL/GenBank/DDBJ databases">
        <title>Jannaschia ovalis sp. nov., a marine bacterium isolated from sea tidal flat.</title>
        <authorList>
            <person name="Kwon D.Y."/>
            <person name="Kim J.-J."/>
        </authorList>
    </citation>
    <scope>NUCLEOTIDE SEQUENCE [LARGE SCALE GENOMIC DNA]</scope>
    <source>
        <strain evidence="8 9">GRR-S6-38</strain>
    </source>
</reference>
<sequence length="391" mass="39905">MISVAAATEALLALVRAMPVEAVPLARAGGRVLAEPIRARHDQPPFPASAMDGYAVAADTVAPDDAFTVIGEAAAGHAFAGGCGPGQAVRIFTGAPLPPGATRVLIQEDVARDGDRITVTADPGDATHIRAAASDFEAGFALHPRRLNSRDVALAAAMGHADLSVRRAPEVAILMTGDELRAPGTALRPGEIVASNGYGLAAMLRAAGASPRLLPMARDTGESLAAALDMAAGADLVLTIGGASVGDHDLVAGAAGAAGMELAFHRVAMRPGKPLLAGRLGAAALVGLPGNPVSAMVCGVIFVLPMVRKMLGEDPTLPIETLPLAAPIPANGPREHYMRALRLPDGRCRVAERQDSALLSVLAASDRLVLRPPGDAARPEDDIVRTIPLPA</sequence>
<dbReference type="InterPro" id="IPR005110">
    <property type="entry name" value="MoeA_linker/N"/>
</dbReference>
<keyword evidence="9" id="KW-1185">Reference proteome</keyword>
<evidence type="ECO:0000259" key="7">
    <source>
        <dbReference type="SMART" id="SM00852"/>
    </source>
</evidence>
<dbReference type="Pfam" id="PF03454">
    <property type="entry name" value="MoeA_C"/>
    <property type="match status" value="1"/>
</dbReference>
<keyword evidence="6" id="KW-0808">Transferase</keyword>
<dbReference type="RefSeq" id="WP_279965262.1">
    <property type="nucleotide sequence ID" value="NZ_CP122537.1"/>
</dbReference>
<evidence type="ECO:0000256" key="3">
    <source>
        <dbReference type="ARBA" id="ARBA00010763"/>
    </source>
</evidence>
<keyword evidence="6" id="KW-0500">Molybdenum</keyword>
<dbReference type="SUPFAM" id="SSF63882">
    <property type="entry name" value="MoeA N-terminal region -like"/>
    <property type="match status" value="1"/>
</dbReference>
<dbReference type="PANTHER" id="PTHR10192">
    <property type="entry name" value="MOLYBDOPTERIN BIOSYNTHESIS PROTEIN"/>
    <property type="match status" value="1"/>
</dbReference>
<gene>
    <name evidence="8" type="ORF">P8627_16070</name>
</gene>
<dbReference type="Pfam" id="PF00994">
    <property type="entry name" value="MoCF_biosynth"/>
    <property type="match status" value="1"/>
</dbReference>
<dbReference type="EC" id="2.10.1.1" evidence="6"/>
<dbReference type="InterPro" id="IPR001453">
    <property type="entry name" value="MoaB/Mog_dom"/>
</dbReference>
<evidence type="ECO:0000256" key="4">
    <source>
        <dbReference type="ARBA" id="ARBA00023150"/>
    </source>
</evidence>
<feature type="domain" description="MoaB/Mog" evidence="7">
    <location>
        <begin position="172"/>
        <end position="309"/>
    </location>
</feature>
<dbReference type="Gene3D" id="3.90.105.10">
    <property type="entry name" value="Molybdopterin biosynthesis moea protein, domain 2"/>
    <property type="match status" value="1"/>
</dbReference>
<evidence type="ECO:0000313" key="8">
    <source>
        <dbReference type="EMBL" id="WGH78511.1"/>
    </source>
</evidence>
<dbReference type="CDD" id="cd00887">
    <property type="entry name" value="MoeA"/>
    <property type="match status" value="1"/>
</dbReference>
<evidence type="ECO:0000256" key="2">
    <source>
        <dbReference type="ARBA" id="ARBA00005046"/>
    </source>
</evidence>
<accession>A0ABY8LBK4</accession>
<keyword evidence="6" id="KW-0479">Metal-binding</keyword>
<keyword evidence="4 6" id="KW-0501">Molybdenum cofactor biosynthesis</keyword>
<dbReference type="SMART" id="SM00852">
    <property type="entry name" value="MoCF_biosynth"/>
    <property type="match status" value="1"/>
</dbReference>
<dbReference type="Gene3D" id="3.40.980.10">
    <property type="entry name" value="MoaB/Mog-like domain"/>
    <property type="match status" value="1"/>
</dbReference>
<dbReference type="Pfam" id="PF03453">
    <property type="entry name" value="MoeA_N"/>
    <property type="match status" value="1"/>
</dbReference>
<comment type="catalytic activity">
    <reaction evidence="5">
        <text>adenylyl-molybdopterin + molybdate = Mo-molybdopterin + AMP + H(+)</text>
        <dbReference type="Rhea" id="RHEA:35047"/>
        <dbReference type="ChEBI" id="CHEBI:15378"/>
        <dbReference type="ChEBI" id="CHEBI:36264"/>
        <dbReference type="ChEBI" id="CHEBI:62727"/>
        <dbReference type="ChEBI" id="CHEBI:71302"/>
        <dbReference type="ChEBI" id="CHEBI:456215"/>
        <dbReference type="EC" id="2.10.1.1"/>
    </reaction>
</comment>
<dbReference type="Gene3D" id="2.40.340.10">
    <property type="entry name" value="MoeA, C-terminal, domain IV"/>
    <property type="match status" value="1"/>
</dbReference>
<evidence type="ECO:0000256" key="5">
    <source>
        <dbReference type="ARBA" id="ARBA00047317"/>
    </source>
</evidence>
<evidence type="ECO:0000256" key="1">
    <source>
        <dbReference type="ARBA" id="ARBA00002901"/>
    </source>
</evidence>
<dbReference type="InterPro" id="IPR038987">
    <property type="entry name" value="MoeA-like"/>
</dbReference>
<comment type="cofactor">
    <cofactor evidence="6">
        <name>Mg(2+)</name>
        <dbReference type="ChEBI" id="CHEBI:18420"/>
    </cofactor>
</comment>
<comment type="similarity">
    <text evidence="3 6">Belongs to the MoeA family.</text>
</comment>
<keyword evidence="6" id="KW-0460">Magnesium</keyword>